<dbReference type="KEGG" id="gau:GAU_3498"/>
<dbReference type="GO" id="GO:0003700">
    <property type="term" value="F:DNA-binding transcription factor activity"/>
    <property type="evidence" value="ECO:0007669"/>
    <property type="project" value="InterPro"/>
</dbReference>
<keyword evidence="3" id="KW-0804">Transcription</keyword>
<keyword evidence="2" id="KW-0238">DNA-binding</keyword>
<protein>
    <submittedName>
        <fullName evidence="5">AraC family transcriptional regulator</fullName>
    </submittedName>
</protein>
<dbReference type="STRING" id="379066.GAU_3498"/>
<sequence>MCTINVGVVGQYRLPDERQWRPFPRIAARGIASLSSEGRDPAAGAIGYVSVVVAPWAFPIYAGLNGAAIANRIIDLAAVSAPWRTMGDQLPRQPDGQHRIQVVATTLAHIAATARWPVRTARLIDAITGSASIATIAGDVALSPRRVHQLCVAYTGHSPSTYRQIARFGRLMRALHQHGVSTPWSAHVTEYADHSHAIREFRRLSGMTPRRYIATREKLNRTYSIVPHPDRLAC</sequence>
<evidence type="ECO:0000259" key="4">
    <source>
        <dbReference type="PROSITE" id="PS01124"/>
    </source>
</evidence>
<feature type="domain" description="HTH araC/xylS-type" evidence="4">
    <location>
        <begin position="132"/>
        <end position="215"/>
    </location>
</feature>
<dbReference type="InterPro" id="IPR018060">
    <property type="entry name" value="HTH_AraC"/>
</dbReference>
<dbReference type="EMBL" id="AP009153">
    <property type="protein sequence ID" value="BAH40540.1"/>
    <property type="molecule type" value="Genomic_DNA"/>
</dbReference>
<organism evidence="5 6">
    <name type="scientific">Gemmatimonas aurantiaca (strain DSM 14586 / JCM 11422 / NBRC 100505 / T-27)</name>
    <dbReference type="NCBI Taxonomy" id="379066"/>
    <lineage>
        <taxon>Bacteria</taxon>
        <taxon>Pseudomonadati</taxon>
        <taxon>Gemmatimonadota</taxon>
        <taxon>Gemmatimonadia</taxon>
        <taxon>Gemmatimonadales</taxon>
        <taxon>Gemmatimonadaceae</taxon>
        <taxon>Gemmatimonas</taxon>
    </lineage>
</organism>
<dbReference type="Pfam" id="PF12833">
    <property type="entry name" value="HTH_18"/>
    <property type="match status" value="1"/>
</dbReference>
<evidence type="ECO:0000313" key="5">
    <source>
        <dbReference type="EMBL" id="BAH40540.1"/>
    </source>
</evidence>
<keyword evidence="1" id="KW-0805">Transcription regulation</keyword>
<accession>C1ADG3</accession>
<dbReference type="eggNOG" id="COG2207">
    <property type="taxonomic scope" value="Bacteria"/>
</dbReference>
<proteinExistence type="predicted"/>
<evidence type="ECO:0000256" key="3">
    <source>
        <dbReference type="ARBA" id="ARBA00023163"/>
    </source>
</evidence>
<evidence type="ECO:0000313" key="6">
    <source>
        <dbReference type="Proteomes" id="UP000002209"/>
    </source>
</evidence>
<name>C1ADG3_GEMAT</name>
<dbReference type="HOGENOM" id="CLU_1183660_0_0_0"/>
<gene>
    <name evidence="5" type="ordered locus">GAU_3498</name>
</gene>
<keyword evidence="6" id="KW-1185">Reference proteome</keyword>
<dbReference type="Proteomes" id="UP000002209">
    <property type="component" value="Chromosome"/>
</dbReference>
<dbReference type="GO" id="GO:0043565">
    <property type="term" value="F:sequence-specific DNA binding"/>
    <property type="evidence" value="ECO:0007669"/>
    <property type="project" value="InterPro"/>
</dbReference>
<dbReference type="PROSITE" id="PS01124">
    <property type="entry name" value="HTH_ARAC_FAMILY_2"/>
    <property type="match status" value="1"/>
</dbReference>
<dbReference type="SMART" id="SM00342">
    <property type="entry name" value="HTH_ARAC"/>
    <property type="match status" value="1"/>
</dbReference>
<dbReference type="AlphaFoldDB" id="C1ADG3"/>
<dbReference type="RefSeq" id="WP_015895309.1">
    <property type="nucleotide sequence ID" value="NC_012489.1"/>
</dbReference>
<reference evidence="6" key="1">
    <citation type="submission" date="2006-03" db="EMBL/GenBank/DDBJ databases">
        <title>Complete genome sequence of Gemmatimonas aurantiaca T-27 that represents a novel phylum Gemmatimonadetes.</title>
        <authorList>
            <person name="Takasaki K."/>
            <person name="Ichikawa N."/>
            <person name="Miura H."/>
            <person name="Matsushita S."/>
            <person name="Watanabe Y."/>
            <person name="Oguchi A."/>
            <person name="Ankai A."/>
            <person name="Yashiro I."/>
            <person name="Takahashi M."/>
            <person name="Terui Y."/>
            <person name="Fukui S."/>
            <person name="Yokoyama H."/>
            <person name="Tanikawa S."/>
            <person name="Hanada S."/>
            <person name="Kamagata Y."/>
            <person name="Fujita N."/>
        </authorList>
    </citation>
    <scope>NUCLEOTIDE SEQUENCE [LARGE SCALE GENOMIC DNA]</scope>
    <source>
        <strain evidence="6">T-27 / DSM 14586 / JCM 11422 / NBRC 100505</strain>
    </source>
</reference>
<dbReference type="PANTHER" id="PTHR46796">
    <property type="entry name" value="HTH-TYPE TRANSCRIPTIONAL ACTIVATOR RHAS-RELATED"/>
    <property type="match status" value="1"/>
</dbReference>
<evidence type="ECO:0000256" key="2">
    <source>
        <dbReference type="ARBA" id="ARBA00023125"/>
    </source>
</evidence>
<dbReference type="Gene3D" id="1.10.10.60">
    <property type="entry name" value="Homeodomain-like"/>
    <property type="match status" value="1"/>
</dbReference>
<evidence type="ECO:0000256" key="1">
    <source>
        <dbReference type="ARBA" id="ARBA00023015"/>
    </source>
</evidence>
<dbReference type="InterPro" id="IPR050204">
    <property type="entry name" value="AraC_XylS_family_regulators"/>
</dbReference>